<name>A0A6B9FW58_9HYPH</name>
<organism evidence="2 3">
    <name type="scientific">Methylobacterium mesophilicum SR1.6/6</name>
    <dbReference type="NCBI Taxonomy" id="908290"/>
    <lineage>
        <taxon>Bacteria</taxon>
        <taxon>Pseudomonadati</taxon>
        <taxon>Pseudomonadota</taxon>
        <taxon>Alphaproteobacteria</taxon>
        <taxon>Hyphomicrobiales</taxon>
        <taxon>Methylobacteriaceae</taxon>
        <taxon>Methylobacterium</taxon>
    </lineage>
</organism>
<dbReference type="KEGG" id="mmes:MMSR116_26935"/>
<evidence type="ECO:0000313" key="3">
    <source>
        <dbReference type="Proteomes" id="UP000012488"/>
    </source>
</evidence>
<dbReference type="AlphaFoldDB" id="A0A6B9FW58"/>
<dbReference type="OrthoDB" id="8456152at2"/>
<evidence type="ECO:0000313" key="2">
    <source>
        <dbReference type="EMBL" id="QGY05128.1"/>
    </source>
</evidence>
<proteinExistence type="predicted"/>
<sequence length="93" mass="9435">MSTSASPSPEPRSSNGALAAWGSAALVVATVLIGALAPSQHAAPARSVAEDPACLEWTDGCKVCQRLAEGPACSLPGIACQPEAPHCLRRREG</sequence>
<keyword evidence="1" id="KW-1133">Transmembrane helix</keyword>
<protein>
    <submittedName>
        <fullName evidence="2">Uncharacterized protein</fullName>
    </submittedName>
</protein>
<dbReference type="RefSeq" id="WP_158169176.1">
    <property type="nucleotide sequence ID" value="NZ_CP043538.1"/>
</dbReference>
<reference evidence="2 3" key="1">
    <citation type="journal article" date="2012" name="Genet. Mol. Biol.">
        <title>Analysis of 16S rRNA and mxaF genes revealing insights into Methylobacterium niche-specific plant association.</title>
        <authorList>
            <person name="Dourado M.N."/>
            <person name="Andreote F.D."/>
            <person name="Dini-Andreote F."/>
            <person name="Conti R."/>
            <person name="Araujo J.M."/>
            <person name="Araujo W.L."/>
        </authorList>
    </citation>
    <scope>NUCLEOTIDE SEQUENCE [LARGE SCALE GENOMIC DNA]</scope>
    <source>
        <strain evidence="2 3">SR1.6/6</strain>
    </source>
</reference>
<accession>A0A6B9FW58</accession>
<feature type="transmembrane region" description="Helical" evidence="1">
    <location>
        <begin position="18"/>
        <end position="37"/>
    </location>
</feature>
<dbReference type="Proteomes" id="UP000012488">
    <property type="component" value="Chromosome"/>
</dbReference>
<keyword evidence="1" id="KW-0472">Membrane</keyword>
<reference evidence="2 3" key="2">
    <citation type="journal article" date="2013" name="Genome Announc.">
        <title>Draft Genome Sequence of Methylobacterium mesophilicum Strain SR1.6/6, Isolated from Citrus sinensis.</title>
        <authorList>
            <person name="Marinho Almeida D."/>
            <person name="Dini-Andreote F."/>
            <person name="Camargo Neves A.A."/>
            <person name="Juca Ramos R.T."/>
            <person name="Andreote F.D."/>
            <person name="Carneiro A.R."/>
            <person name="Oliveira de Souza Lima A."/>
            <person name="Caracciolo Gomes de Sa P.H."/>
            <person name="Ribeiro Barbosa M.S."/>
            <person name="Araujo W.L."/>
            <person name="Silva A."/>
        </authorList>
    </citation>
    <scope>NUCLEOTIDE SEQUENCE [LARGE SCALE GENOMIC DNA]</scope>
    <source>
        <strain evidence="2 3">SR1.6/6</strain>
    </source>
</reference>
<keyword evidence="1" id="KW-0812">Transmembrane</keyword>
<gene>
    <name evidence="2" type="ORF">MMSR116_26935</name>
</gene>
<dbReference type="EMBL" id="CP043538">
    <property type="protein sequence ID" value="QGY05128.1"/>
    <property type="molecule type" value="Genomic_DNA"/>
</dbReference>
<evidence type="ECO:0000256" key="1">
    <source>
        <dbReference type="SAM" id="Phobius"/>
    </source>
</evidence>